<evidence type="ECO:0000313" key="6">
    <source>
        <dbReference type="EMBL" id="SHN19679.1"/>
    </source>
</evidence>
<dbReference type="InterPro" id="IPR000659">
    <property type="entry name" value="Pyridox_Oxase"/>
</dbReference>
<evidence type="ECO:0000256" key="2">
    <source>
        <dbReference type="ARBA" id="ARBA00022630"/>
    </source>
</evidence>
<dbReference type="InterPro" id="IPR024624">
    <property type="entry name" value="Pyridox_Oxase_Alr4036_FMN-bd"/>
</dbReference>
<name>A0A1M7PQR4_9BACT</name>
<dbReference type="Gene3D" id="2.30.110.10">
    <property type="entry name" value="Electron Transport, Fmn-binding Protein, Chain A"/>
    <property type="match status" value="1"/>
</dbReference>
<feature type="domain" description="Pyridoxamine 5'-phosphate oxidase Alr4036 family FMN-binding" evidence="5">
    <location>
        <begin position="23"/>
        <end position="102"/>
    </location>
</feature>
<dbReference type="Proteomes" id="UP000184513">
    <property type="component" value="Unassembled WGS sequence"/>
</dbReference>
<dbReference type="GO" id="GO:0008615">
    <property type="term" value="P:pyridoxine biosynthetic process"/>
    <property type="evidence" value="ECO:0007669"/>
    <property type="project" value="InterPro"/>
</dbReference>
<sequence>MLFSEADALEEIQSTLMRELRRATLDQKHPFRFVSMATLSGSHPGLRYLVLRDLDEQERFYCYTDSRSHKVHQLRKNPALSLLFYHPNKRCQVKVQGRAVIHHQDEVSQIHWAKVQGEAEKSYQATIAPGTAIDDPKEAHSWDTGKADSQFVVLEIRPEIFECLQLDGIRHLRAIFKKSGDKWTHNWLAP</sequence>
<dbReference type="Pfam" id="PF12766">
    <property type="entry name" value="Pyridox_oxase_2"/>
    <property type="match status" value="1"/>
</dbReference>
<protein>
    <submittedName>
        <fullName evidence="6">Pyridoxine/pyridoxamine 5'-phosphate oxidase</fullName>
    </submittedName>
</protein>
<dbReference type="PANTHER" id="PTHR10851">
    <property type="entry name" value="PYRIDOXINE-5-PHOSPHATE OXIDASE"/>
    <property type="match status" value="1"/>
</dbReference>
<evidence type="ECO:0000256" key="3">
    <source>
        <dbReference type="ARBA" id="ARBA00022643"/>
    </source>
</evidence>
<dbReference type="InterPro" id="IPR012349">
    <property type="entry name" value="Split_barrel_FMN-bd"/>
</dbReference>
<comment type="cofactor">
    <cofactor evidence="1">
        <name>FMN</name>
        <dbReference type="ChEBI" id="CHEBI:58210"/>
    </cofactor>
</comment>
<evidence type="ECO:0000256" key="1">
    <source>
        <dbReference type="ARBA" id="ARBA00001917"/>
    </source>
</evidence>
<dbReference type="SUPFAM" id="SSF50475">
    <property type="entry name" value="FMN-binding split barrel"/>
    <property type="match status" value="1"/>
</dbReference>
<dbReference type="STRING" id="388280.SAMN04488057_11030"/>
<organism evidence="6 7">
    <name type="scientific">Cyclobacterium lianum</name>
    <dbReference type="NCBI Taxonomy" id="388280"/>
    <lineage>
        <taxon>Bacteria</taxon>
        <taxon>Pseudomonadati</taxon>
        <taxon>Bacteroidota</taxon>
        <taxon>Cytophagia</taxon>
        <taxon>Cytophagales</taxon>
        <taxon>Cyclobacteriaceae</taxon>
        <taxon>Cyclobacterium</taxon>
    </lineage>
</organism>
<keyword evidence="2" id="KW-0285">Flavoprotein</keyword>
<reference evidence="6 7" key="1">
    <citation type="submission" date="2016-11" db="EMBL/GenBank/DDBJ databases">
        <authorList>
            <person name="Jaros S."/>
            <person name="Januszkiewicz K."/>
            <person name="Wedrychowicz H."/>
        </authorList>
    </citation>
    <scope>NUCLEOTIDE SEQUENCE [LARGE SCALE GENOMIC DNA]</scope>
    <source>
        <strain evidence="6 7">CGMCC 1.6102</strain>
    </source>
</reference>
<dbReference type="PANTHER" id="PTHR10851:SF0">
    <property type="entry name" value="PYRIDOXINE-5'-PHOSPHATE OXIDASE"/>
    <property type="match status" value="1"/>
</dbReference>
<dbReference type="AlphaFoldDB" id="A0A1M7PQR4"/>
<evidence type="ECO:0000313" key="7">
    <source>
        <dbReference type="Proteomes" id="UP000184513"/>
    </source>
</evidence>
<keyword evidence="4" id="KW-0560">Oxidoreductase</keyword>
<accession>A0A1M7PQR4</accession>
<keyword evidence="3" id="KW-0288">FMN</keyword>
<dbReference type="EMBL" id="FRCY01000010">
    <property type="protein sequence ID" value="SHN19679.1"/>
    <property type="molecule type" value="Genomic_DNA"/>
</dbReference>
<gene>
    <name evidence="6" type="ORF">SAMN04488057_11030</name>
</gene>
<keyword evidence="7" id="KW-1185">Reference proteome</keyword>
<evidence type="ECO:0000259" key="5">
    <source>
        <dbReference type="Pfam" id="PF12766"/>
    </source>
</evidence>
<proteinExistence type="predicted"/>
<dbReference type="GO" id="GO:0010181">
    <property type="term" value="F:FMN binding"/>
    <property type="evidence" value="ECO:0007669"/>
    <property type="project" value="InterPro"/>
</dbReference>
<dbReference type="GO" id="GO:0004733">
    <property type="term" value="F:pyridoxamine phosphate oxidase activity"/>
    <property type="evidence" value="ECO:0007669"/>
    <property type="project" value="InterPro"/>
</dbReference>
<evidence type="ECO:0000256" key="4">
    <source>
        <dbReference type="ARBA" id="ARBA00023002"/>
    </source>
</evidence>